<organism evidence="1 2">
    <name type="scientific">Pistacia integerrima</name>
    <dbReference type="NCBI Taxonomy" id="434235"/>
    <lineage>
        <taxon>Eukaryota</taxon>
        <taxon>Viridiplantae</taxon>
        <taxon>Streptophyta</taxon>
        <taxon>Embryophyta</taxon>
        <taxon>Tracheophyta</taxon>
        <taxon>Spermatophyta</taxon>
        <taxon>Magnoliopsida</taxon>
        <taxon>eudicotyledons</taxon>
        <taxon>Gunneridae</taxon>
        <taxon>Pentapetalae</taxon>
        <taxon>rosids</taxon>
        <taxon>malvids</taxon>
        <taxon>Sapindales</taxon>
        <taxon>Anacardiaceae</taxon>
        <taxon>Pistacia</taxon>
    </lineage>
</organism>
<name>A0ACC0Z5B0_9ROSI</name>
<comment type="caution">
    <text evidence="1">The sequence shown here is derived from an EMBL/GenBank/DDBJ whole genome shotgun (WGS) entry which is preliminary data.</text>
</comment>
<proteinExistence type="predicted"/>
<sequence length="96" mass="11329">MSKKRKNYPSPVEVVNDYGAVRDVFLPWYNAYRFLVQNAKRVEIEEGVTFVPIDLGTLQKSLNVFDQWINFATESLVRFVRQEMDGYQLYKVKLSM</sequence>
<dbReference type="Proteomes" id="UP001163603">
    <property type="component" value="Chromosome 3"/>
</dbReference>
<accession>A0ACC0Z5B0</accession>
<gene>
    <name evidence="1" type="ORF">Pint_05421</name>
</gene>
<evidence type="ECO:0000313" key="1">
    <source>
        <dbReference type="EMBL" id="KAJ0045353.1"/>
    </source>
</evidence>
<protein>
    <submittedName>
        <fullName evidence="1">Uncharacterized protein</fullName>
    </submittedName>
</protein>
<keyword evidence="2" id="KW-1185">Reference proteome</keyword>
<evidence type="ECO:0000313" key="2">
    <source>
        <dbReference type="Proteomes" id="UP001163603"/>
    </source>
</evidence>
<dbReference type="EMBL" id="CM047738">
    <property type="protein sequence ID" value="KAJ0045353.1"/>
    <property type="molecule type" value="Genomic_DNA"/>
</dbReference>
<reference evidence="2" key="1">
    <citation type="journal article" date="2023" name="G3 (Bethesda)">
        <title>Genome assembly and association tests identify interacting loci associated with vigor, precocity, and sex in interspecific pistachio rootstocks.</title>
        <authorList>
            <person name="Palmer W."/>
            <person name="Jacygrad E."/>
            <person name="Sagayaradj S."/>
            <person name="Cavanaugh K."/>
            <person name="Han R."/>
            <person name="Bertier L."/>
            <person name="Beede B."/>
            <person name="Kafkas S."/>
            <person name="Golino D."/>
            <person name="Preece J."/>
            <person name="Michelmore R."/>
        </authorList>
    </citation>
    <scope>NUCLEOTIDE SEQUENCE [LARGE SCALE GENOMIC DNA]</scope>
</reference>